<reference evidence="2 3" key="1">
    <citation type="submission" date="2020-07" db="EMBL/GenBank/DDBJ databases">
        <title>Comparative genomics of pyrophilous fungi reveals a link between fire events and developmental genes.</title>
        <authorList>
            <consortium name="DOE Joint Genome Institute"/>
            <person name="Steindorff A.S."/>
            <person name="Carver A."/>
            <person name="Calhoun S."/>
            <person name="Stillman K."/>
            <person name="Liu H."/>
            <person name="Lipzen A."/>
            <person name="Pangilinan J."/>
            <person name="Labutti K."/>
            <person name="Bruns T.D."/>
            <person name="Grigoriev I.V."/>
        </authorList>
    </citation>
    <scope>NUCLEOTIDE SEQUENCE [LARGE SCALE GENOMIC DNA]</scope>
    <source>
        <strain evidence="2 3">CBS 144469</strain>
    </source>
</reference>
<dbReference type="EMBL" id="JACGCI010000035">
    <property type="protein sequence ID" value="KAF6754183.1"/>
    <property type="molecule type" value="Genomic_DNA"/>
</dbReference>
<dbReference type="Proteomes" id="UP000521943">
    <property type="component" value="Unassembled WGS sequence"/>
</dbReference>
<comment type="caution">
    <text evidence="2">The sequence shown here is derived from an EMBL/GenBank/DDBJ whole genome shotgun (WGS) entry which is preliminary data.</text>
</comment>
<gene>
    <name evidence="2" type="ORF">DFP72DRAFT_1068636</name>
</gene>
<sequence length="264" mass="29361">MSFNNPQLAPLEVNPTTDEPFLRIEGFDDIIITPPRWDDAPRFMPYLNDPRVYQWMQGPPVPYLLSDARKWLGHIRSLSDNVLADLEAARDTPELITVGDCPVFMIRKVNEDGSELQIGAIDIVRCCRWGEVVKSLEDPDIYVVDMTRKVENAKINFERDAGDPEIIWEFGDYLAPAFHGRGIMTAAVKTILKKWALPRMNTRIVRAVTFSGNIGSKKVFLKNGSRHIITLPDHTVALSSSTPSSAASSTLSAPLLAAATLTTP</sequence>
<evidence type="ECO:0000313" key="2">
    <source>
        <dbReference type="EMBL" id="KAF6754183.1"/>
    </source>
</evidence>
<dbReference type="InterPro" id="IPR016181">
    <property type="entry name" value="Acyl_CoA_acyltransferase"/>
</dbReference>
<dbReference type="AlphaFoldDB" id="A0A8H6HVV9"/>
<dbReference type="Gene3D" id="3.40.630.30">
    <property type="match status" value="1"/>
</dbReference>
<dbReference type="GO" id="GO:0016747">
    <property type="term" value="F:acyltransferase activity, transferring groups other than amino-acyl groups"/>
    <property type="evidence" value="ECO:0007669"/>
    <property type="project" value="InterPro"/>
</dbReference>
<dbReference type="SUPFAM" id="SSF55729">
    <property type="entry name" value="Acyl-CoA N-acyltransferases (Nat)"/>
    <property type="match status" value="1"/>
</dbReference>
<protein>
    <recommendedName>
        <fullName evidence="1">N-acetyltransferase domain-containing protein</fullName>
    </recommendedName>
</protein>
<accession>A0A8H6HVV9</accession>
<evidence type="ECO:0000313" key="3">
    <source>
        <dbReference type="Proteomes" id="UP000521943"/>
    </source>
</evidence>
<organism evidence="2 3">
    <name type="scientific">Ephemerocybe angulata</name>
    <dbReference type="NCBI Taxonomy" id="980116"/>
    <lineage>
        <taxon>Eukaryota</taxon>
        <taxon>Fungi</taxon>
        <taxon>Dikarya</taxon>
        <taxon>Basidiomycota</taxon>
        <taxon>Agaricomycotina</taxon>
        <taxon>Agaricomycetes</taxon>
        <taxon>Agaricomycetidae</taxon>
        <taxon>Agaricales</taxon>
        <taxon>Agaricineae</taxon>
        <taxon>Psathyrellaceae</taxon>
        <taxon>Ephemerocybe</taxon>
    </lineage>
</organism>
<dbReference type="InterPro" id="IPR000182">
    <property type="entry name" value="GNAT_dom"/>
</dbReference>
<name>A0A8H6HVV9_9AGAR</name>
<dbReference type="PANTHER" id="PTHR43328:SF1">
    <property type="entry name" value="N-ACETYLTRANSFERASE DOMAIN-CONTAINING PROTEIN"/>
    <property type="match status" value="1"/>
</dbReference>
<dbReference type="PANTHER" id="PTHR43328">
    <property type="entry name" value="ACETYLTRANSFERASE-RELATED"/>
    <property type="match status" value="1"/>
</dbReference>
<proteinExistence type="predicted"/>
<evidence type="ECO:0000259" key="1">
    <source>
        <dbReference type="Pfam" id="PF13302"/>
    </source>
</evidence>
<keyword evidence="3" id="KW-1185">Reference proteome</keyword>
<dbReference type="Pfam" id="PF13302">
    <property type="entry name" value="Acetyltransf_3"/>
    <property type="match status" value="1"/>
</dbReference>
<feature type="domain" description="N-acetyltransferase" evidence="1">
    <location>
        <begin position="30"/>
        <end position="224"/>
    </location>
</feature>
<dbReference type="OrthoDB" id="630895at2759"/>